<dbReference type="Proteomes" id="UP000693972">
    <property type="component" value="Unassembled WGS sequence"/>
</dbReference>
<dbReference type="EMBL" id="CP078073">
    <property type="protein sequence ID" value="QXL89361.1"/>
    <property type="molecule type" value="Genomic_DNA"/>
</dbReference>
<evidence type="ECO:0000313" key="4">
    <source>
        <dbReference type="Proteomes" id="UP000693972"/>
    </source>
</evidence>
<dbReference type="InterPro" id="IPR009506">
    <property type="entry name" value="YjiS-like"/>
</dbReference>
<evidence type="ECO:0000313" key="3">
    <source>
        <dbReference type="EMBL" id="QXL89361.1"/>
    </source>
</evidence>
<dbReference type="RefSeq" id="WP_257892404.1">
    <property type="nucleotide sequence ID" value="NZ_JAIMBW010000001.1"/>
</dbReference>
<gene>
    <name evidence="2" type="ORF">KUL25_07585</name>
    <name evidence="3" type="ORF">KUL25_07590</name>
</gene>
<name>A0A975YHF5_9RHOB</name>
<evidence type="ECO:0000259" key="1">
    <source>
        <dbReference type="Pfam" id="PF06568"/>
    </source>
</evidence>
<evidence type="ECO:0000313" key="2">
    <source>
        <dbReference type="EMBL" id="MBY4892625.1"/>
    </source>
</evidence>
<sequence length="73" mass="8227">MAYITGNRTHTAPIGQRLADLRTTALQAYSNWRIYRTTLSELQDLSLREMTDLGINPSMIKRIALEAAYGKNA</sequence>
<dbReference type="AlphaFoldDB" id="A0A975YHF5"/>
<dbReference type="Pfam" id="PF06568">
    <property type="entry name" value="YjiS-like"/>
    <property type="match status" value="1"/>
</dbReference>
<accession>A0A975YHF5</accession>
<feature type="domain" description="YjiS-like" evidence="1">
    <location>
        <begin position="26"/>
        <end position="60"/>
    </location>
</feature>
<protein>
    <submittedName>
        <fullName evidence="3">DUF1127 domain-containing protein</fullName>
    </submittedName>
</protein>
<dbReference type="EMBL" id="JAIMBW010000001">
    <property type="protein sequence ID" value="MBY4892625.1"/>
    <property type="molecule type" value="Genomic_DNA"/>
</dbReference>
<reference evidence="3 4" key="1">
    <citation type="submission" date="2021-07" db="EMBL/GenBank/DDBJ databases">
        <title>Karlodiniumbacter phycospheric gen. nov., sp. nov., a phycosphere bacterium isolated from karlodinium veneficum.</title>
        <authorList>
            <person name="Peng Y."/>
            <person name="Jiang L."/>
            <person name="Lee J."/>
        </authorList>
    </citation>
    <scope>NUCLEOTIDE SEQUENCE</scope>
    <source>
        <strain evidence="3 4">N5</strain>
    </source>
</reference>
<proteinExistence type="predicted"/>
<organism evidence="3">
    <name type="scientific">Gymnodinialimonas phycosphaerae</name>
    <dbReference type="NCBI Taxonomy" id="2841589"/>
    <lineage>
        <taxon>Bacteria</taxon>
        <taxon>Pseudomonadati</taxon>
        <taxon>Pseudomonadota</taxon>
        <taxon>Alphaproteobacteria</taxon>
        <taxon>Rhodobacterales</taxon>
        <taxon>Paracoccaceae</taxon>
        <taxon>Gymnodinialimonas</taxon>
    </lineage>
</organism>
<keyword evidence="4" id="KW-1185">Reference proteome</keyword>